<dbReference type="SMART" id="SM00316">
    <property type="entry name" value="S1"/>
    <property type="match status" value="1"/>
</dbReference>
<dbReference type="Gene3D" id="3.30.230.70">
    <property type="entry name" value="GHMP Kinase, N-terminal domain"/>
    <property type="match status" value="2"/>
</dbReference>
<dbReference type="GO" id="GO:0006396">
    <property type="term" value="P:RNA processing"/>
    <property type="evidence" value="ECO:0007669"/>
    <property type="project" value="InterPro"/>
</dbReference>
<evidence type="ECO:0000256" key="5">
    <source>
        <dbReference type="ARBA" id="ARBA00022884"/>
    </source>
</evidence>
<dbReference type="AlphaFoldDB" id="K2H0N2"/>
<evidence type="ECO:0000256" key="7">
    <source>
        <dbReference type="PROSITE-ProRule" id="PRU00117"/>
    </source>
</evidence>
<dbReference type="PANTHER" id="PTHR11252">
    <property type="entry name" value="POLYRIBONUCLEOTIDE NUCLEOTIDYLTRANSFERASE"/>
    <property type="match status" value="1"/>
</dbReference>
<dbReference type="PROSITE" id="PS50126">
    <property type="entry name" value="S1"/>
    <property type="match status" value="1"/>
</dbReference>
<dbReference type="FunFam" id="3.30.1370.10:FF:000001">
    <property type="entry name" value="Polyribonucleotide nucleotidyltransferase"/>
    <property type="match status" value="1"/>
</dbReference>
<keyword evidence="4" id="KW-0548">Nucleotidyltransferase</keyword>
<dbReference type="InterPro" id="IPR036456">
    <property type="entry name" value="PNPase_PH_RNA-bd_sf"/>
</dbReference>
<dbReference type="SUPFAM" id="SSF46915">
    <property type="entry name" value="Polynucleotide phosphorylase/guanosine pentaphosphate synthase (PNPase/GPSI), domain 3"/>
    <property type="match status" value="1"/>
</dbReference>
<dbReference type="SUPFAM" id="SSF54791">
    <property type="entry name" value="Eukaryotic type KH-domain (KH-domain type I)"/>
    <property type="match status" value="1"/>
</dbReference>
<protein>
    <recommendedName>
        <fullName evidence="2 6">Polyribonucleotide nucleotidyltransferase</fullName>
        <ecNumber evidence="2 6">2.7.7.8</ecNumber>
    </recommendedName>
</protein>
<proteinExistence type="inferred from homology"/>
<evidence type="ECO:0000256" key="1">
    <source>
        <dbReference type="ARBA" id="ARBA00007404"/>
    </source>
</evidence>
<dbReference type="NCBIfam" id="NF008805">
    <property type="entry name" value="PRK11824.1"/>
    <property type="match status" value="1"/>
</dbReference>
<evidence type="ECO:0000256" key="6">
    <source>
        <dbReference type="NCBIfam" id="TIGR03591"/>
    </source>
</evidence>
<evidence type="ECO:0000259" key="8">
    <source>
        <dbReference type="PROSITE" id="PS50126"/>
    </source>
</evidence>
<name>K2H0N2_9BACT</name>
<dbReference type="InterPro" id="IPR004087">
    <property type="entry name" value="KH_dom"/>
</dbReference>
<dbReference type="Gene3D" id="2.40.50.140">
    <property type="entry name" value="Nucleic acid-binding proteins"/>
    <property type="match status" value="1"/>
</dbReference>
<dbReference type="Gene3D" id="3.30.1370.10">
    <property type="entry name" value="K Homology domain, type 1"/>
    <property type="match status" value="1"/>
</dbReference>
<comment type="caution">
    <text evidence="9">The sequence shown here is derived from an EMBL/GenBank/DDBJ whole genome shotgun (WGS) entry which is preliminary data.</text>
</comment>
<dbReference type="PANTHER" id="PTHR11252:SF0">
    <property type="entry name" value="POLYRIBONUCLEOTIDE NUCLEOTIDYLTRANSFERASE 1, MITOCHONDRIAL"/>
    <property type="match status" value="1"/>
</dbReference>
<accession>K2H0N2</accession>
<keyword evidence="5 7" id="KW-0694">RNA-binding</keyword>
<dbReference type="InterPro" id="IPR012162">
    <property type="entry name" value="PNPase"/>
</dbReference>
<dbReference type="NCBIfam" id="TIGR03591">
    <property type="entry name" value="polynuc_phos"/>
    <property type="match status" value="1"/>
</dbReference>
<comment type="similarity">
    <text evidence="1">Belongs to the polyribonucleotide nucleotidyltransferase family.</text>
</comment>
<dbReference type="GO" id="GO:0003723">
    <property type="term" value="F:RNA binding"/>
    <property type="evidence" value="ECO:0007669"/>
    <property type="project" value="UniProtKB-UniRule"/>
</dbReference>
<dbReference type="Pfam" id="PF00575">
    <property type="entry name" value="S1"/>
    <property type="match status" value="1"/>
</dbReference>
<dbReference type="InterPro" id="IPR020568">
    <property type="entry name" value="Ribosomal_Su5_D2-typ_SF"/>
</dbReference>
<dbReference type="SUPFAM" id="SSF54211">
    <property type="entry name" value="Ribosomal protein S5 domain 2-like"/>
    <property type="match status" value="2"/>
</dbReference>
<dbReference type="InterPro" id="IPR001247">
    <property type="entry name" value="ExoRNase_PH_dom1"/>
</dbReference>
<sequence>MIIWLSDTKILEHKPFKKTYNIAGKNITLESWKLALLIDWSVVITDEDGNYLLTTAGINENVKPGTDFFPMTVDFQEKYYATGKIGWNRFMKRESRPSEASILNSRLIDRPIRPMFPKWTVNEVQIISTILSSSGTSDYGFYWITGASIALMLSGTAEFEWPVSWTRIIVDQNDEFKFDPTIDDLKTAKLDLTIAWTLDAITMVESQWQEVNEDLVIKAFEYAHSIVKEFCNMQLDFVSEYSRLHALPKSKIVVKHLPQDYKKKIADYVTEEKMTPLYHVWKTEFHDEMHKLWKEVKEWIWDVSDADPVTEAEIDECVYMAIKKHMRKRVLNEKIRLDWRKTTEVRPVWWEFGILPRVHGSALFQRWVTQALTITTLGWPGDIQIIDDMFEENTKRYIHHYNFPPFSVGEVRMMRWPGRREIGHGRLAEKALEPVLPSLEEFPYFIRMVSEITTCNGSSSMASICGSSMSMMDAWVPIKNIVSWVAMWMIFDDENGEYEVLTDIQAQEDFLWDMDFKVAGTVKWLTALQMDCKIKWLSMDIIRKVITQSQMALESIRVDMTKTLSTHRPELSPFAPFIVSMRIPVDKIREVIWKGWETIQRITKEFEVKIDINDEGMLSVTAKTQEGGKNAIDYITKMLKWVEVGDTWIGKVAKILDWIGAILDLGQNKSWMIHISKIAKERVTNIWDYLKVGDMVEYKVISVDTVAWKVGLERVIKE</sequence>
<dbReference type="GO" id="GO:0005829">
    <property type="term" value="C:cytosol"/>
    <property type="evidence" value="ECO:0007669"/>
    <property type="project" value="TreeGrafter"/>
</dbReference>
<dbReference type="GO" id="GO:0000175">
    <property type="term" value="F:3'-5'-RNA exonuclease activity"/>
    <property type="evidence" value="ECO:0007669"/>
    <property type="project" value="TreeGrafter"/>
</dbReference>
<dbReference type="Pfam" id="PF01138">
    <property type="entry name" value="RNase_PH"/>
    <property type="match status" value="2"/>
</dbReference>
<dbReference type="InterPro" id="IPR012340">
    <property type="entry name" value="NA-bd_OB-fold"/>
</dbReference>
<dbReference type="GO" id="GO:0006402">
    <property type="term" value="P:mRNA catabolic process"/>
    <property type="evidence" value="ECO:0007669"/>
    <property type="project" value="UniProtKB-UniRule"/>
</dbReference>
<evidence type="ECO:0000256" key="2">
    <source>
        <dbReference type="ARBA" id="ARBA00012416"/>
    </source>
</evidence>
<keyword evidence="3 9" id="KW-0808">Transferase</keyword>
<dbReference type="SUPFAM" id="SSF50249">
    <property type="entry name" value="Nucleic acid-binding proteins"/>
    <property type="match status" value="1"/>
</dbReference>
<dbReference type="InterPro" id="IPR004088">
    <property type="entry name" value="KH_dom_type_1"/>
</dbReference>
<dbReference type="InterPro" id="IPR027408">
    <property type="entry name" value="PNPase/RNase_PH_dom_sf"/>
</dbReference>
<dbReference type="CDD" id="cd02393">
    <property type="entry name" value="KH-I_PNPase"/>
    <property type="match status" value="1"/>
</dbReference>
<evidence type="ECO:0000313" key="9">
    <source>
        <dbReference type="EMBL" id="EKE29365.1"/>
    </source>
</evidence>
<dbReference type="SUPFAM" id="SSF55666">
    <property type="entry name" value="Ribonuclease PH domain 2-like"/>
    <property type="match status" value="2"/>
</dbReference>
<feature type="domain" description="S1 motif" evidence="8">
    <location>
        <begin position="645"/>
        <end position="715"/>
    </location>
</feature>
<dbReference type="InterPro" id="IPR036612">
    <property type="entry name" value="KH_dom_type_1_sf"/>
</dbReference>
<dbReference type="EC" id="2.7.7.8" evidence="2 6"/>
<dbReference type="CDD" id="cd11364">
    <property type="entry name" value="RNase_PH_PNPase_2"/>
    <property type="match status" value="1"/>
</dbReference>
<dbReference type="GO" id="GO:0004654">
    <property type="term" value="F:polyribonucleotide nucleotidyltransferase activity"/>
    <property type="evidence" value="ECO:0007669"/>
    <property type="project" value="UniProtKB-UniRule"/>
</dbReference>
<dbReference type="InterPro" id="IPR036345">
    <property type="entry name" value="ExoRNase_PH_dom2_sf"/>
</dbReference>
<dbReference type="Pfam" id="PF00013">
    <property type="entry name" value="KH_1"/>
    <property type="match status" value="1"/>
</dbReference>
<dbReference type="SMART" id="SM00322">
    <property type="entry name" value="KH"/>
    <property type="match status" value="1"/>
</dbReference>
<dbReference type="EMBL" id="AMFJ01000184">
    <property type="protein sequence ID" value="EKE29365.1"/>
    <property type="molecule type" value="Genomic_DNA"/>
</dbReference>
<reference evidence="9" key="1">
    <citation type="journal article" date="2012" name="Science">
        <title>Fermentation, hydrogen, and sulfur metabolism in multiple uncultivated bacterial phyla.</title>
        <authorList>
            <person name="Wrighton K.C."/>
            <person name="Thomas B.C."/>
            <person name="Sharon I."/>
            <person name="Miller C.S."/>
            <person name="Castelle C.J."/>
            <person name="VerBerkmoes N.C."/>
            <person name="Wilkins M.J."/>
            <person name="Hettich R.L."/>
            <person name="Lipton M.S."/>
            <person name="Williams K.H."/>
            <person name="Long P.E."/>
            <person name="Banfield J.F."/>
        </authorList>
    </citation>
    <scope>NUCLEOTIDE SEQUENCE [LARGE SCALE GENOMIC DNA]</scope>
</reference>
<evidence type="ECO:0000256" key="4">
    <source>
        <dbReference type="ARBA" id="ARBA00022695"/>
    </source>
</evidence>
<gene>
    <name evidence="9" type="ORF">ACD_2C00184G0002</name>
</gene>
<dbReference type="InterPro" id="IPR003029">
    <property type="entry name" value="S1_domain"/>
</dbReference>
<evidence type="ECO:0000256" key="3">
    <source>
        <dbReference type="ARBA" id="ARBA00022679"/>
    </source>
</evidence>
<dbReference type="PROSITE" id="PS50084">
    <property type="entry name" value="KH_TYPE_1"/>
    <property type="match status" value="1"/>
</dbReference>
<organism evidence="9">
    <name type="scientific">uncultured bacterium</name>
    <name type="common">gcode 4</name>
    <dbReference type="NCBI Taxonomy" id="1234023"/>
    <lineage>
        <taxon>Bacteria</taxon>
        <taxon>environmental samples</taxon>
    </lineage>
</organism>